<dbReference type="EMBL" id="JABWCS010000199">
    <property type="protein sequence ID" value="NUU60238.1"/>
    <property type="molecule type" value="Genomic_DNA"/>
</dbReference>
<organism evidence="2 3">
    <name type="scientific">Paenibacillus agri</name>
    <dbReference type="NCBI Taxonomy" id="2744309"/>
    <lineage>
        <taxon>Bacteria</taxon>
        <taxon>Bacillati</taxon>
        <taxon>Bacillota</taxon>
        <taxon>Bacilli</taxon>
        <taxon>Bacillales</taxon>
        <taxon>Paenibacillaceae</taxon>
        <taxon>Paenibacillus</taxon>
    </lineage>
</organism>
<feature type="transmembrane region" description="Helical" evidence="1">
    <location>
        <begin position="114"/>
        <end position="135"/>
    </location>
</feature>
<evidence type="ECO:0000256" key="1">
    <source>
        <dbReference type="SAM" id="Phobius"/>
    </source>
</evidence>
<evidence type="ECO:0000313" key="3">
    <source>
        <dbReference type="Proteomes" id="UP000564806"/>
    </source>
</evidence>
<name>A0A850EHB1_9BACL</name>
<comment type="caution">
    <text evidence="2">The sequence shown here is derived from an EMBL/GenBank/DDBJ whole genome shotgun (WGS) entry which is preliminary data.</text>
</comment>
<protein>
    <submittedName>
        <fullName evidence="2">Uncharacterized protein</fullName>
    </submittedName>
</protein>
<dbReference type="Proteomes" id="UP000564806">
    <property type="component" value="Unassembled WGS sequence"/>
</dbReference>
<keyword evidence="1" id="KW-0472">Membrane</keyword>
<keyword evidence="1" id="KW-1133">Transmembrane helix</keyword>
<keyword evidence="3" id="KW-1185">Reference proteome</keyword>
<gene>
    <name evidence="2" type="ORF">HPT30_07765</name>
</gene>
<evidence type="ECO:0000313" key="2">
    <source>
        <dbReference type="EMBL" id="NUU60238.1"/>
    </source>
</evidence>
<feature type="transmembrane region" description="Helical" evidence="1">
    <location>
        <begin position="46"/>
        <end position="67"/>
    </location>
</feature>
<dbReference type="AlphaFoldDB" id="A0A850EHB1"/>
<reference evidence="2" key="1">
    <citation type="submission" date="2020-06" db="EMBL/GenBank/DDBJ databases">
        <title>Paenibacillus sp. nov., isolated from soil.</title>
        <authorList>
            <person name="Seo Y.L."/>
        </authorList>
    </citation>
    <scope>NUCLEOTIDE SEQUENCE [LARGE SCALE GENOMIC DNA]</scope>
    <source>
        <strain evidence="2">JW14</strain>
    </source>
</reference>
<proteinExistence type="predicted"/>
<sequence>MLYILQAFLGVGAIAGGGALVADPGGGLLGMPLTLLERSPFSDFLVPGLLLFTVFGLFPLLVLYSMIRRPQWRWAEALNPFRTLHSSWAFSLYVGFGLIIWIMVQTYILNAVHWIHILYMSLGLLIQVVTLWPPVQRYFMLDYRTERR</sequence>
<feature type="transmembrane region" description="Helical" evidence="1">
    <location>
        <begin position="88"/>
        <end position="108"/>
    </location>
</feature>
<keyword evidence="1" id="KW-0812">Transmembrane</keyword>
<accession>A0A850EHB1</accession>